<evidence type="ECO:0000313" key="2">
    <source>
        <dbReference type="EMBL" id="KAF4618635.1"/>
    </source>
</evidence>
<feature type="chain" id="PRO_5034723069" evidence="1">
    <location>
        <begin position="22"/>
        <end position="115"/>
    </location>
</feature>
<dbReference type="EMBL" id="JAACJL010000017">
    <property type="protein sequence ID" value="KAF4618635.1"/>
    <property type="molecule type" value="Genomic_DNA"/>
</dbReference>
<sequence length="115" mass="12432">MFSSLLALLLSLAVHLGNVACTPVVDASSNLPNDPTYGNTPTHSLQIKDDYYGIRNVSYWVTSDNVAVIDGDVLYPGTVDDIRAREYTGEGEGAEVPALDSRDLKFGHSALKFEV</sequence>
<proteinExistence type="predicted"/>
<accession>A0A8H4QW63</accession>
<organism evidence="2 3">
    <name type="scientific">Agrocybe pediades</name>
    <dbReference type="NCBI Taxonomy" id="84607"/>
    <lineage>
        <taxon>Eukaryota</taxon>
        <taxon>Fungi</taxon>
        <taxon>Dikarya</taxon>
        <taxon>Basidiomycota</taxon>
        <taxon>Agaricomycotina</taxon>
        <taxon>Agaricomycetes</taxon>
        <taxon>Agaricomycetidae</taxon>
        <taxon>Agaricales</taxon>
        <taxon>Agaricineae</taxon>
        <taxon>Strophariaceae</taxon>
        <taxon>Agrocybe</taxon>
    </lineage>
</organism>
<protein>
    <submittedName>
        <fullName evidence="2">Uncharacterized protein</fullName>
    </submittedName>
</protein>
<feature type="signal peptide" evidence="1">
    <location>
        <begin position="1"/>
        <end position="21"/>
    </location>
</feature>
<gene>
    <name evidence="2" type="ORF">D9613_010102</name>
</gene>
<dbReference type="AlphaFoldDB" id="A0A8H4QW63"/>
<reference evidence="2 3" key="1">
    <citation type="submission" date="2019-12" db="EMBL/GenBank/DDBJ databases">
        <authorList>
            <person name="Floudas D."/>
            <person name="Bentzer J."/>
            <person name="Ahren D."/>
            <person name="Johansson T."/>
            <person name="Persson P."/>
            <person name="Tunlid A."/>
        </authorList>
    </citation>
    <scope>NUCLEOTIDE SEQUENCE [LARGE SCALE GENOMIC DNA]</scope>
    <source>
        <strain evidence="2 3">CBS 102.39</strain>
    </source>
</reference>
<comment type="caution">
    <text evidence="2">The sequence shown here is derived from an EMBL/GenBank/DDBJ whole genome shotgun (WGS) entry which is preliminary data.</text>
</comment>
<keyword evidence="3" id="KW-1185">Reference proteome</keyword>
<keyword evidence="1" id="KW-0732">Signal</keyword>
<evidence type="ECO:0000313" key="3">
    <source>
        <dbReference type="Proteomes" id="UP000521872"/>
    </source>
</evidence>
<evidence type="ECO:0000256" key="1">
    <source>
        <dbReference type="SAM" id="SignalP"/>
    </source>
</evidence>
<dbReference type="Proteomes" id="UP000521872">
    <property type="component" value="Unassembled WGS sequence"/>
</dbReference>
<name>A0A8H4QW63_9AGAR</name>